<feature type="compositionally biased region" description="Polar residues" evidence="1">
    <location>
        <begin position="37"/>
        <end position="47"/>
    </location>
</feature>
<organism evidence="2 3">
    <name type="scientific">Muraenolepis orangiensis</name>
    <name type="common">Patagonian moray cod</name>
    <dbReference type="NCBI Taxonomy" id="630683"/>
    <lineage>
        <taxon>Eukaryota</taxon>
        <taxon>Metazoa</taxon>
        <taxon>Chordata</taxon>
        <taxon>Craniata</taxon>
        <taxon>Vertebrata</taxon>
        <taxon>Euteleostomi</taxon>
        <taxon>Actinopterygii</taxon>
        <taxon>Neopterygii</taxon>
        <taxon>Teleostei</taxon>
        <taxon>Neoteleostei</taxon>
        <taxon>Acanthomorphata</taxon>
        <taxon>Zeiogadaria</taxon>
        <taxon>Gadariae</taxon>
        <taxon>Gadiformes</taxon>
        <taxon>Muraenolepidoidei</taxon>
        <taxon>Muraenolepididae</taxon>
        <taxon>Muraenolepis</taxon>
    </lineage>
</organism>
<sequence>MDARNCSAQLGWIHISCIWFERLFTKKNKKTLAASPLLSQNPQTSTGVGRRNSEAHSSGSPQVHYASPFLPDVEFQEPSGIWITIRRESVQKQIFIDDHHRHTRIEDVPLVGHYLDESTPVSLLTLSFSRCDKVDSSSLLSIQPLPCP</sequence>
<evidence type="ECO:0000313" key="3">
    <source>
        <dbReference type="Proteomes" id="UP001148018"/>
    </source>
</evidence>
<protein>
    <submittedName>
        <fullName evidence="2">Uncharacterized protein</fullName>
    </submittedName>
</protein>
<keyword evidence="3" id="KW-1185">Reference proteome</keyword>
<dbReference type="EMBL" id="JANIIK010000117">
    <property type="protein sequence ID" value="KAJ3587083.1"/>
    <property type="molecule type" value="Genomic_DNA"/>
</dbReference>
<evidence type="ECO:0000313" key="2">
    <source>
        <dbReference type="EMBL" id="KAJ3587083.1"/>
    </source>
</evidence>
<dbReference type="AlphaFoldDB" id="A0A9Q0I6X6"/>
<proteinExistence type="predicted"/>
<dbReference type="Proteomes" id="UP001148018">
    <property type="component" value="Unassembled WGS sequence"/>
</dbReference>
<comment type="caution">
    <text evidence="2">The sequence shown here is derived from an EMBL/GenBank/DDBJ whole genome shotgun (WGS) entry which is preliminary data.</text>
</comment>
<evidence type="ECO:0000256" key="1">
    <source>
        <dbReference type="SAM" id="MobiDB-lite"/>
    </source>
</evidence>
<accession>A0A9Q0I6X6</accession>
<gene>
    <name evidence="2" type="ORF">NHX12_013473</name>
</gene>
<feature type="region of interest" description="Disordered" evidence="1">
    <location>
        <begin position="35"/>
        <end position="61"/>
    </location>
</feature>
<reference evidence="2" key="1">
    <citation type="submission" date="2022-07" db="EMBL/GenBank/DDBJ databases">
        <title>Chromosome-level genome of Muraenolepis orangiensis.</title>
        <authorList>
            <person name="Kim J."/>
        </authorList>
    </citation>
    <scope>NUCLEOTIDE SEQUENCE</scope>
    <source>
        <strain evidence="2">KU_S4_2022</strain>
        <tissue evidence="2">Muscle</tissue>
    </source>
</reference>
<name>A0A9Q0I6X6_9TELE</name>